<dbReference type="Proteomes" id="UP000480178">
    <property type="component" value="Chromosome"/>
</dbReference>
<gene>
    <name evidence="3" type="ORF">GXP67_31365</name>
</gene>
<evidence type="ECO:0000313" key="3">
    <source>
        <dbReference type="EMBL" id="QHT70829.1"/>
    </source>
</evidence>
<evidence type="ECO:0000313" key="4">
    <source>
        <dbReference type="Proteomes" id="UP000480178"/>
    </source>
</evidence>
<dbReference type="PROSITE" id="PS50110">
    <property type="entry name" value="RESPONSE_REGULATORY"/>
    <property type="match status" value="1"/>
</dbReference>
<dbReference type="AlphaFoldDB" id="A0A6C0GRZ2"/>
<dbReference type="GO" id="GO:0000160">
    <property type="term" value="P:phosphorelay signal transduction system"/>
    <property type="evidence" value="ECO:0007669"/>
    <property type="project" value="InterPro"/>
</dbReference>
<dbReference type="PANTHER" id="PTHR44520:SF2">
    <property type="entry name" value="RESPONSE REGULATOR RCP1"/>
    <property type="match status" value="1"/>
</dbReference>
<evidence type="ECO:0000256" key="1">
    <source>
        <dbReference type="PROSITE-ProRule" id="PRU00169"/>
    </source>
</evidence>
<dbReference type="InterPro" id="IPR052893">
    <property type="entry name" value="TCS_response_regulator"/>
</dbReference>
<dbReference type="RefSeq" id="WP_162446786.1">
    <property type="nucleotide sequence ID" value="NZ_CP048222.1"/>
</dbReference>
<proteinExistence type="predicted"/>
<dbReference type="SMART" id="SM00448">
    <property type="entry name" value="REC"/>
    <property type="match status" value="1"/>
</dbReference>
<dbReference type="SUPFAM" id="SSF52172">
    <property type="entry name" value="CheY-like"/>
    <property type="match status" value="1"/>
</dbReference>
<protein>
    <submittedName>
        <fullName evidence="3">Response regulator</fullName>
    </submittedName>
</protein>
<dbReference type="Gene3D" id="3.40.50.2300">
    <property type="match status" value="1"/>
</dbReference>
<sequence length="131" mass="14983">MRTYRYKTALLIDDNEIDNLIHTQLIKSISLAEQIIIKSSAMEALEFIVHSIAHSLSLPDIIFLDINMPLMDGFDFLESLELLPSKVWKTTKIVMLSSTIDAGEIRRIREHPYINTFICKPLTPLALTQLL</sequence>
<dbReference type="InterPro" id="IPR011006">
    <property type="entry name" value="CheY-like_superfamily"/>
</dbReference>
<feature type="modified residue" description="4-aspartylphosphate" evidence="1">
    <location>
        <position position="65"/>
    </location>
</feature>
<name>A0A6C0GRZ2_9BACT</name>
<reference evidence="3 4" key="1">
    <citation type="submission" date="2020-01" db="EMBL/GenBank/DDBJ databases">
        <authorList>
            <person name="Kim M.K."/>
        </authorList>
    </citation>
    <scope>NUCLEOTIDE SEQUENCE [LARGE SCALE GENOMIC DNA]</scope>
    <source>
        <strain evidence="3 4">172606-1</strain>
    </source>
</reference>
<feature type="domain" description="Response regulatory" evidence="2">
    <location>
        <begin position="8"/>
        <end position="131"/>
    </location>
</feature>
<accession>A0A6C0GRZ2</accession>
<keyword evidence="4" id="KW-1185">Reference proteome</keyword>
<evidence type="ECO:0000259" key="2">
    <source>
        <dbReference type="PROSITE" id="PS50110"/>
    </source>
</evidence>
<dbReference type="Pfam" id="PF00072">
    <property type="entry name" value="Response_reg"/>
    <property type="match status" value="1"/>
</dbReference>
<keyword evidence="1" id="KW-0597">Phosphoprotein</keyword>
<organism evidence="3 4">
    <name type="scientific">Rhodocytophaga rosea</name>
    <dbReference type="NCBI Taxonomy" id="2704465"/>
    <lineage>
        <taxon>Bacteria</taxon>
        <taxon>Pseudomonadati</taxon>
        <taxon>Bacteroidota</taxon>
        <taxon>Cytophagia</taxon>
        <taxon>Cytophagales</taxon>
        <taxon>Rhodocytophagaceae</taxon>
        <taxon>Rhodocytophaga</taxon>
    </lineage>
</organism>
<dbReference type="InterPro" id="IPR001789">
    <property type="entry name" value="Sig_transdc_resp-reg_receiver"/>
</dbReference>
<dbReference type="PANTHER" id="PTHR44520">
    <property type="entry name" value="RESPONSE REGULATOR RCP1-RELATED"/>
    <property type="match status" value="1"/>
</dbReference>
<dbReference type="EMBL" id="CP048222">
    <property type="protein sequence ID" value="QHT70829.1"/>
    <property type="molecule type" value="Genomic_DNA"/>
</dbReference>
<dbReference type="KEGG" id="rhoz:GXP67_31365"/>